<accession>A0ABY5IKK8</accession>
<keyword evidence="3" id="KW-1185">Reference proteome</keyword>
<reference evidence="2" key="1">
    <citation type="submission" date="2020-03" db="EMBL/GenBank/DDBJ databases">
        <title>Five strains of Vibrio campbellii isolated from Mariana Trench.</title>
        <authorList>
            <person name="Liang J."/>
            <person name="Zhang X.-H."/>
        </authorList>
    </citation>
    <scope>NUCLEOTIDE SEQUENCE</scope>
    <source>
        <strain evidence="2">LJC013</strain>
    </source>
</reference>
<keyword evidence="1" id="KW-1133">Transmembrane helix</keyword>
<evidence type="ECO:0000313" key="2">
    <source>
        <dbReference type="EMBL" id="UTZ34266.1"/>
    </source>
</evidence>
<gene>
    <name evidence="2" type="ORF">HB762_23995</name>
</gene>
<feature type="transmembrane region" description="Helical" evidence="1">
    <location>
        <begin position="12"/>
        <end position="33"/>
    </location>
</feature>
<feature type="transmembrane region" description="Helical" evidence="1">
    <location>
        <begin position="104"/>
        <end position="127"/>
    </location>
</feature>
<evidence type="ECO:0000256" key="1">
    <source>
        <dbReference type="SAM" id="Phobius"/>
    </source>
</evidence>
<proteinExistence type="predicted"/>
<name>A0ABY5IKK8_9VIBR</name>
<organism evidence="2 3">
    <name type="scientific">Vibrio campbellii</name>
    <dbReference type="NCBI Taxonomy" id="680"/>
    <lineage>
        <taxon>Bacteria</taxon>
        <taxon>Pseudomonadati</taxon>
        <taxon>Pseudomonadota</taxon>
        <taxon>Gammaproteobacteria</taxon>
        <taxon>Vibrionales</taxon>
        <taxon>Vibrionaceae</taxon>
        <taxon>Vibrio</taxon>
    </lineage>
</organism>
<dbReference type="EMBL" id="CP050471">
    <property type="protein sequence ID" value="UTZ34266.1"/>
    <property type="molecule type" value="Genomic_DNA"/>
</dbReference>
<feature type="transmembrane region" description="Helical" evidence="1">
    <location>
        <begin position="45"/>
        <end position="62"/>
    </location>
</feature>
<dbReference type="Proteomes" id="UP001059912">
    <property type="component" value="Chromosome 2"/>
</dbReference>
<evidence type="ECO:0000313" key="3">
    <source>
        <dbReference type="Proteomes" id="UP001059912"/>
    </source>
</evidence>
<keyword evidence="1" id="KW-0472">Membrane</keyword>
<dbReference type="RefSeq" id="WP_255902730.1">
    <property type="nucleotide sequence ID" value="NZ_CP050465.1"/>
</dbReference>
<sequence>MENKAVNNIDGSRRAIVVFFIFFGFIELVKLLVTKDLNLLSVSPILTYFFISVVYVFITYICNDSYLSYNIVEFNLISIIYAIYTGYNFIFSFVAIHVNSFSDIHFYLSIIMLFFLFLGFVIGNYFIKKRDLRSIDRKIIIRGCEIEVKYLNPWSELSFDKMPWLRTPLKRFGKAVALVFIFVGGSAAGLSIAIAEGLKRSGILGTEIDIHAFLFFTIGVPISLAVGVIIAPLVSYLSRWRRLISSIKKEYGSYIVFLNLDKKPHKS</sequence>
<protein>
    <submittedName>
        <fullName evidence="2">Uncharacterized protein</fullName>
    </submittedName>
</protein>
<feature type="transmembrane region" description="Helical" evidence="1">
    <location>
        <begin position="175"/>
        <end position="194"/>
    </location>
</feature>
<keyword evidence="1" id="KW-0812">Transmembrane</keyword>
<feature type="transmembrane region" description="Helical" evidence="1">
    <location>
        <begin position="214"/>
        <end position="238"/>
    </location>
</feature>
<feature type="transmembrane region" description="Helical" evidence="1">
    <location>
        <begin position="74"/>
        <end position="98"/>
    </location>
</feature>